<gene>
    <name evidence="2" type="ORF">TCIL3000_0_51060</name>
</gene>
<comment type="caution">
    <text evidence="2">The sequence shown here is derived from an EMBL/GenBank/DDBJ whole genome shotgun (WGS) entry which is preliminary data.</text>
</comment>
<dbReference type="VEuPathDB" id="TriTrypDB:TcIL3000_0_51060"/>
<sequence>MESLLSVQPVASASNCRAGENGGKTASINDIFPPLGRADEGHVVFPGLTQPSRATGPTGVVTPAADLFDQFGGHCKSTITAASTRNTRTTEPLSLTTAATPAVIQGLSPALQGCIAGLQKYMSDCSVRNEEKESVAHLITVLGHYVSARLAVKQHMEEGESLLRQLDELHRGVESAAAAFRTATFSLTESPAFTSLQQQQHLALNCTSSLIASQRGRGRVEMDLAECKETLARVRLFAQNLKKLRDDQHRICEALEELEKSSPSNNSLRCSSHLLDYAPQETRGLSLLDDLHAAANTCIAQLRQVWEEVITFDRIKLLRGLKEHNDAERTLAALKALCEDTLLRLSTMRGRIARLGSNRVEEAGKLEEHLATLDSYDPMVEEHETRRRQIDAELATVKGWLETVSHVQRSAVQLSEALHSGFAVSDCATPVTHPQTNPIECDVPKEWHPFRAAGSGAVEECVMSSVASSTHTADINTHRATYPLETPTTPAPVHTTRRVAGTLALPNGAGSHYHQTRSDVTVSSVNEGAVRCGSAQSPPPINIGADDGGNEPVSNGPEPPVGAGDDRTEDEDPIAISVPRMEGATADLDAEPMLPTPTDVDGGKGDEVTYGKPESGEGNAEGGYCDDEDEDADSQTALFHANAFTEGERKRRRCKSTENNGCINTFASFFKAIIHRAADFGDSDEETPDSNTAASASSGGIDSYDDDDTGDMHKRSRLRLW</sequence>
<feature type="region of interest" description="Disordered" evidence="1">
    <location>
        <begin position="680"/>
        <end position="721"/>
    </location>
</feature>
<keyword evidence="3" id="KW-1185">Reference proteome</keyword>
<accession>F9WB66</accession>
<dbReference type="EMBL" id="CAEQ01001539">
    <property type="protein sequence ID" value="CCD14497.1"/>
    <property type="molecule type" value="Genomic_DNA"/>
</dbReference>
<protein>
    <submittedName>
        <fullName evidence="2">WGS project CAEQ00000000 data, annotated contig 2068</fullName>
    </submittedName>
</protein>
<feature type="compositionally biased region" description="Low complexity" evidence="1">
    <location>
        <begin position="693"/>
        <end position="702"/>
    </location>
</feature>
<organism evidence="2 3">
    <name type="scientific">Trypanosoma congolense (strain IL3000)</name>
    <dbReference type="NCBI Taxonomy" id="1068625"/>
    <lineage>
        <taxon>Eukaryota</taxon>
        <taxon>Discoba</taxon>
        <taxon>Euglenozoa</taxon>
        <taxon>Kinetoplastea</taxon>
        <taxon>Metakinetoplastina</taxon>
        <taxon>Trypanosomatida</taxon>
        <taxon>Trypanosomatidae</taxon>
        <taxon>Trypanosoma</taxon>
        <taxon>Nannomonas</taxon>
    </lineage>
</organism>
<name>F9WB66_TRYCI</name>
<dbReference type="Proteomes" id="UP000000702">
    <property type="component" value="Unassembled WGS sequence"/>
</dbReference>
<reference evidence="3" key="1">
    <citation type="submission" date="2011-07" db="EMBL/GenBank/DDBJ databases">
        <title>Divergent evolution of antigenic variation in African trypanosomes.</title>
        <authorList>
            <person name="Jackson A.P."/>
            <person name="Berry A."/>
            <person name="Allison H.C."/>
            <person name="Burton P."/>
            <person name="Anderson J."/>
            <person name="Aslett M."/>
            <person name="Brown R."/>
            <person name="Corton N."/>
            <person name="Harris D."/>
            <person name="Hauser H."/>
            <person name="Gamble J."/>
            <person name="Gilderthorp R."/>
            <person name="McQuillan J."/>
            <person name="Quail M.A."/>
            <person name="Sanders M."/>
            <person name="Van Tonder A."/>
            <person name="Ginger M.L."/>
            <person name="Donelson J.E."/>
            <person name="Field M.C."/>
            <person name="Barry J.D."/>
            <person name="Berriman M."/>
            <person name="Hertz-Fowler C."/>
        </authorList>
    </citation>
    <scope>NUCLEOTIDE SEQUENCE [LARGE SCALE GENOMIC DNA]</scope>
    <source>
        <strain evidence="3">IL3000</strain>
    </source>
</reference>
<evidence type="ECO:0000313" key="2">
    <source>
        <dbReference type="EMBL" id="CCD14497.1"/>
    </source>
</evidence>
<evidence type="ECO:0000256" key="1">
    <source>
        <dbReference type="SAM" id="MobiDB-lite"/>
    </source>
</evidence>
<dbReference type="OMA" id="FHECEAC"/>
<reference evidence="2 3" key="2">
    <citation type="journal article" date="2012" name="Proc. Natl. Acad. Sci. U.S.A.">
        <title>Antigenic diversity is generated by distinct evolutionary mechanisms in African trypanosome species.</title>
        <authorList>
            <person name="Jackson A.P."/>
            <person name="Berry A."/>
            <person name="Aslett M."/>
            <person name="Allison H.C."/>
            <person name="Burton P."/>
            <person name="Vavrova-Anderson J."/>
            <person name="Brown R."/>
            <person name="Browne H."/>
            <person name="Corton N."/>
            <person name="Hauser H."/>
            <person name="Gamble J."/>
            <person name="Gilderthorp R."/>
            <person name="Marcello L."/>
            <person name="McQuillan J."/>
            <person name="Otto T.D."/>
            <person name="Quail M.A."/>
            <person name="Sanders M.J."/>
            <person name="van Tonder A."/>
            <person name="Ginger M.L."/>
            <person name="Field M.C."/>
            <person name="Barry J.D."/>
            <person name="Hertz-Fowler C."/>
            <person name="Berriman M."/>
        </authorList>
    </citation>
    <scope>NUCLEOTIDE SEQUENCE [LARGE SCALE GENOMIC DNA]</scope>
    <source>
        <strain evidence="2 3">IL3000</strain>
    </source>
</reference>
<evidence type="ECO:0000313" key="3">
    <source>
        <dbReference type="Proteomes" id="UP000000702"/>
    </source>
</evidence>
<dbReference type="AlphaFoldDB" id="F9WB66"/>
<feature type="region of interest" description="Disordered" evidence="1">
    <location>
        <begin position="527"/>
        <end position="571"/>
    </location>
</feature>
<proteinExistence type="predicted"/>
<feature type="region of interest" description="Disordered" evidence="1">
    <location>
        <begin position="589"/>
        <end position="630"/>
    </location>
</feature>